<dbReference type="EMBL" id="CP062796">
    <property type="protein sequence ID" value="QUL98677.1"/>
    <property type="molecule type" value="Genomic_DNA"/>
</dbReference>
<evidence type="ECO:0000256" key="3">
    <source>
        <dbReference type="ARBA" id="ARBA00022723"/>
    </source>
</evidence>
<dbReference type="NCBIfam" id="NF002806">
    <property type="entry name" value="PRK02948.1"/>
    <property type="match status" value="1"/>
</dbReference>
<evidence type="ECO:0000256" key="4">
    <source>
        <dbReference type="ARBA" id="ARBA00022898"/>
    </source>
</evidence>
<accession>A0AAT9LEN0</accession>
<dbReference type="InterPro" id="IPR020578">
    <property type="entry name" value="Aminotrans_V_PyrdxlP_BS"/>
</dbReference>
<evidence type="ECO:0000313" key="9">
    <source>
        <dbReference type="EMBL" id="QUL98677.1"/>
    </source>
</evidence>
<dbReference type="PANTHER" id="PTHR11601:SF50">
    <property type="entry name" value="CYSTEINE DESULFURASE ISCS 2-RELATED"/>
    <property type="match status" value="1"/>
</dbReference>
<dbReference type="InterPro" id="IPR000192">
    <property type="entry name" value="Aminotrans_V_dom"/>
</dbReference>
<keyword evidence="6" id="KW-0411">Iron-sulfur</keyword>
<dbReference type="PANTHER" id="PTHR11601">
    <property type="entry name" value="CYSTEINE DESULFURYLASE FAMILY MEMBER"/>
    <property type="match status" value="1"/>
</dbReference>
<protein>
    <submittedName>
        <fullName evidence="9">Cysteine desulfurase</fullName>
    </submittedName>
</protein>
<organism evidence="9">
    <name type="scientific">Candidatus Fermentithermobacillus carboniphilus</name>
    <dbReference type="NCBI Taxonomy" id="3085328"/>
    <lineage>
        <taxon>Bacteria</taxon>
        <taxon>Bacillati</taxon>
        <taxon>Bacillota</taxon>
        <taxon>Candidatus Fermentithermobacillia</taxon>
        <taxon>Candidatus Fermentithermobacillales</taxon>
        <taxon>Candidatus Fermentithermobacillaceae</taxon>
        <taxon>Candidatus Fermentithermobacillus</taxon>
    </lineage>
</organism>
<reference evidence="9" key="1">
    <citation type="submission" date="2020-10" db="EMBL/GenBank/DDBJ databases">
        <authorList>
            <person name="Kadnikov V."/>
            <person name="Beletsky A.V."/>
            <person name="Mardanov A.V."/>
            <person name="Karnachuk O.V."/>
            <person name="Ravin N.V."/>
        </authorList>
    </citation>
    <scope>NUCLEOTIDE SEQUENCE</scope>
    <source>
        <strain evidence="9">Bu02</strain>
    </source>
</reference>
<dbReference type="PIRSF" id="PIRSF005572">
    <property type="entry name" value="NifS"/>
    <property type="match status" value="1"/>
</dbReference>
<evidence type="ECO:0000256" key="6">
    <source>
        <dbReference type="ARBA" id="ARBA00023014"/>
    </source>
</evidence>
<dbReference type="InterPro" id="IPR015422">
    <property type="entry name" value="PyrdxlP-dep_Trfase_small"/>
</dbReference>
<keyword evidence="5" id="KW-0408">Iron</keyword>
<dbReference type="PROSITE" id="PS00595">
    <property type="entry name" value="AA_TRANSFER_CLASS_5"/>
    <property type="match status" value="1"/>
</dbReference>
<dbReference type="Gene3D" id="3.40.640.10">
    <property type="entry name" value="Type I PLP-dependent aspartate aminotransferase-like (Major domain)"/>
    <property type="match status" value="1"/>
</dbReference>
<dbReference type="InterPro" id="IPR015421">
    <property type="entry name" value="PyrdxlP-dep_Trfase_major"/>
</dbReference>
<keyword evidence="3" id="KW-0479">Metal-binding</keyword>
<reference evidence="9" key="2">
    <citation type="journal article" date="2023" name="Biology">
        <title>Prokaryotic Life Associated with Coal-Fire Gas Vents Revealed by Metagenomics.</title>
        <authorList>
            <person name="Kadnikov V.V."/>
            <person name="Mardanov A.V."/>
            <person name="Beletsky A.V."/>
            <person name="Karnachuk O.V."/>
            <person name="Ravin N.V."/>
        </authorList>
    </citation>
    <scope>NUCLEOTIDE SEQUENCE</scope>
    <source>
        <strain evidence="9">Bu02</strain>
    </source>
</reference>
<dbReference type="GO" id="GO:0031071">
    <property type="term" value="F:cysteine desulfurase activity"/>
    <property type="evidence" value="ECO:0007669"/>
    <property type="project" value="UniProtKB-ARBA"/>
</dbReference>
<sequence length="408" mass="44170">MNERAGTGAPHGGLAAGGEDRLVYMDNSSTTRPAPEVVEAMRKVLEEDFGNPSSLHRLGTASSRIVRNARKSVASLIGADETEIVFTSGGTEANNWAIFGTLRSLGDRSTHIVTSTVEHPSIMATVEYLRDSGYDVTLVPVDGEGFVDPEKVLKSVRKDTALVSIMLVQNEIGTVEPCREIGRLLSSLGPRRPRFHVDAVQGFGRLDIDVKKWGIDLLSMSAHKIHGPKGVGALYVRRGLRMGPLIFGGGQEAGLRSGTENVPGIAGMGAACEMWGKDRVEVLGRLAVLRKKLIEGVREAWPEAVLHGPESANVAPYIVHFSFPGFRGESILHALEKRGVFVSTGSACSSHKAKPSPIILALGRSEEEALSAIRFSMSRYTTEEEVAITVEALKESLKELLPWRESRR</sequence>
<dbReference type="Gene3D" id="3.90.1150.10">
    <property type="entry name" value="Aspartate Aminotransferase, domain 1"/>
    <property type="match status" value="1"/>
</dbReference>
<proteinExistence type="inferred from homology"/>
<evidence type="ECO:0000259" key="8">
    <source>
        <dbReference type="Pfam" id="PF00266"/>
    </source>
</evidence>
<keyword evidence="4" id="KW-0663">Pyridoxal phosphate</keyword>
<evidence type="ECO:0000256" key="1">
    <source>
        <dbReference type="ARBA" id="ARBA00001933"/>
    </source>
</evidence>
<name>A0AAT9LEN0_9FIRM</name>
<dbReference type="InterPro" id="IPR015424">
    <property type="entry name" value="PyrdxlP-dep_Trfase"/>
</dbReference>
<dbReference type="InterPro" id="IPR016454">
    <property type="entry name" value="Cysteine_dSase"/>
</dbReference>
<evidence type="ECO:0000256" key="2">
    <source>
        <dbReference type="ARBA" id="ARBA00006490"/>
    </source>
</evidence>
<dbReference type="AlphaFoldDB" id="A0AAT9LEN0"/>
<dbReference type="GO" id="GO:0051536">
    <property type="term" value="F:iron-sulfur cluster binding"/>
    <property type="evidence" value="ECO:0007669"/>
    <property type="project" value="UniProtKB-KW"/>
</dbReference>
<dbReference type="Gene3D" id="1.10.260.50">
    <property type="match status" value="1"/>
</dbReference>
<comment type="similarity">
    <text evidence="2">Belongs to the class-V pyridoxal-phosphate-dependent aminotransferase family. NifS/IscS subfamily.</text>
</comment>
<dbReference type="SUPFAM" id="SSF53383">
    <property type="entry name" value="PLP-dependent transferases"/>
    <property type="match status" value="1"/>
</dbReference>
<gene>
    <name evidence="9" type="ORF">IMF26_00860</name>
</gene>
<dbReference type="Pfam" id="PF00266">
    <property type="entry name" value="Aminotran_5"/>
    <property type="match status" value="1"/>
</dbReference>
<comment type="cofactor">
    <cofactor evidence="1 7">
        <name>pyridoxal 5'-phosphate</name>
        <dbReference type="ChEBI" id="CHEBI:597326"/>
    </cofactor>
</comment>
<dbReference type="FunFam" id="3.40.640.10:FF:000084">
    <property type="entry name" value="IscS-like cysteine desulfurase"/>
    <property type="match status" value="1"/>
</dbReference>
<dbReference type="KEGG" id="fcz:IMF26_00860"/>
<feature type="domain" description="Aminotransferase class V" evidence="8">
    <location>
        <begin position="23"/>
        <end position="386"/>
    </location>
</feature>
<evidence type="ECO:0000256" key="7">
    <source>
        <dbReference type="RuleBase" id="RU004504"/>
    </source>
</evidence>
<evidence type="ECO:0000256" key="5">
    <source>
        <dbReference type="ARBA" id="ARBA00023004"/>
    </source>
</evidence>
<dbReference type="GO" id="GO:0046872">
    <property type="term" value="F:metal ion binding"/>
    <property type="evidence" value="ECO:0007669"/>
    <property type="project" value="UniProtKB-KW"/>
</dbReference>